<dbReference type="Gene3D" id="3.30.310.70">
    <property type="entry name" value="TT1751-like domain"/>
    <property type="match status" value="1"/>
</dbReference>
<feature type="chain" id="PRO_5014954398" description="DUF302 domain-containing protein" evidence="1">
    <location>
        <begin position="21"/>
        <end position="166"/>
    </location>
</feature>
<gene>
    <name evidence="3" type="ORF">COW36_21285</name>
</gene>
<dbReference type="SUPFAM" id="SSF103247">
    <property type="entry name" value="TT1751-like"/>
    <property type="match status" value="1"/>
</dbReference>
<evidence type="ECO:0000259" key="2">
    <source>
        <dbReference type="Pfam" id="PF03625"/>
    </source>
</evidence>
<accession>A0A2M7FYX2</accession>
<dbReference type="EMBL" id="PFFQ01000059">
    <property type="protein sequence ID" value="PIW14574.1"/>
    <property type="molecule type" value="Genomic_DNA"/>
</dbReference>
<sequence length="166" mass="18452">MKLFPLLVMLFLTVTLPLTAQTMPDRQPTLSSGTEDTVGMISMPSHHSVAVTVDRLERLIREKGLSFFGKIDHRANAERIKLSLRPTVLVLFGNPQAGTLLMHQEQSFGLDLPLKYLVWQTSDGKVYITWNNPYFLAKRHGVDAGHELLSKSSQLLTSLAQQAGAP</sequence>
<evidence type="ECO:0000256" key="1">
    <source>
        <dbReference type="SAM" id="SignalP"/>
    </source>
</evidence>
<feature type="domain" description="DUF302" evidence="2">
    <location>
        <begin position="71"/>
        <end position="133"/>
    </location>
</feature>
<dbReference type="PANTHER" id="PTHR38342">
    <property type="entry name" value="SLR5037 PROTEIN"/>
    <property type="match status" value="1"/>
</dbReference>
<evidence type="ECO:0000313" key="4">
    <source>
        <dbReference type="Proteomes" id="UP000231019"/>
    </source>
</evidence>
<evidence type="ECO:0000313" key="3">
    <source>
        <dbReference type="EMBL" id="PIW14574.1"/>
    </source>
</evidence>
<keyword evidence="1" id="KW-0732">Signal</keyword>
<dbReference type="Proteomes" id="UP000231019">
    <property type="component" value="Unassembled WGS sequence"/>
</dbReference>
<name>A0A2M7FYX2_9BACT</name>
<dbReference type="PANTHER" id="PTHR38342:SF2">
    <property type="entry name" value="INNER MEMBRANE OR EXPORTED"/>
    <property type="match status" value="1"/>
</dbReference>
<dbReference type="CDD" id="cd14797">
    <property type="entry name" value="DUF302"/>
    <property type="match status" value="1"/>
</dbReference>
<protein>
    <recommendedName>
        <fullName evidence="2">DUF302 domain-containing protein</fullName>
    </recommendedName>
</protein>
<reference evidence="3 4" key="1">
    <citation type="submission" date="2017-09" db="EMBL/GenBank/DDBJ databases">
        <title>Depth-based differentiation of microbial function through sediment-hosted aquifers and enrichment of novel symbionts in the deep terrestrial subsurface.</title>
        <authorList>
            <person name="Probst A.J."/>
            <person name="Ladd B."/>
            <person name="Jarett J.K."/>
            <person name="Geller-Mcgrath D.E."/>
            <person name="Sieber C.M."/>
            <person name="Emerson J.B."/>
            <person name="Anantharaman K."/>
            <person name="Thomas B.C."/>
            <person name="Malmstrom R."/>
            <person name="Stieglmeier M."/>
            <person name="Klingl A."/>
            <person name="Woyke T."/>
            <person name="Ryan C.M."/>
            <person name="Banfield J.F."/>
        </authorList>
    </citation>
    <scope>NUCLEOTIDE SEQUENCE [LARGE SCALE GENOMIC DNA]</scope>
    <source>
        <strain evidence="3">CG17_big_fil_post_rev_8_21_14_2_50_48_46</strain>
    </source>
</reference>
<dbReference type="Pfam" id="PF03625">
    <property type="entry name" value="DUF302"/>
    <property type="match status" value="1"/>
</dbReference>
<dbReference type="AlphaFoldDB" id="A0A2M7FYX2"/>
<feature type="signal peptide" evidence="1">
    <location>
        <begin position="1"/>
        <end position="20"/>
    </location>
</feature>
<dbReference type="InterPro" id="IPR035923">
    <property type="entry name" value="TT1751-like_sf"/>
</dbReference>
<proteinExistence type="predicted"/>
<organism evidence="3 4">
    <name type="scientific">bacterium (Candidatus Blackallbacteria) CG17_big_fil_post_rev_8_21_14_2_50_48_46</name>
    <dbReference type="NCBI Taxonomy" id="2014261"/>
    <lineage>
        <taxon>Bacteria</taxon>
        <taxon>Candidatus Blackallbacteria</taxon>
    </lineage>
</organism>
<dbReference type="InterPro" id="IPR005180">
    <property type="entry name" value="DUF302"/>
</dbReference>
<comment type="caution">
    <text evidence="3">The sequence shown here is derived from an EMBL/GenBank/DDBJ whole genome shotgun (WGS) entry which is preliminary data.</text>
</comment>